<evidence type="ECO:0000313" key="12">
    <source>
        <dbReference type="EMBL" id="RZT76768.1"/>
    </source>
</evidence>
<dbReference type="Pfam" id="PF00691">
    <property type="entry name" value="OmpA"/>
    <property type="match status" value="1"/>
</dbReference>
<dbReference type="EMBL" id="SHKM01000002">
    <property type="protein sequence ID" value="RZT76768.1"/>
    <property type="molecule type" value="Genomic_DNA"/>
</dbReference>
<feature type="domain" description="OmpA-like" evidence="11">
    <location>
        <begin position="54"/>
        <end position="171"/>
    </location>
</feature>
<keyword evidence="3 8" id="KW-0472">Membrane</keyword>
<dbReference type="InterPro" id="IPR014169">
    <property type="entry name" value="Pal_lipo_C"/>
</dbReference>
<keyword evidence="13" id="KW-1185">Reference proteome</keyword>
<evidence type="ECO:0000256" key="2">
    <source>
        <dbReference type="ARBA" id="ARBA00022729"/>
    </source>
</evidence>
<dbReference type="NCBIfam" id="TIGR02802">
    <property type="entry name" value="Pal_lipo"/>
    <property type="match status" value="1"/>
</dbReference>
<keyword evidence="6 8" id="KW-0449">Lipoprotein</keyword>
<dbReference type="Proteomes" id="UP000292136">
    <property type="component" value="Unassembled WGS sequence"/>
</dbReference>
<comment type="function">
    <text evidence="8">Part of the Tol-Pal system, which plays a role in outer membrane invagination during cell division and is important for maintaining outer membrane integrity.</text>
</comment>
<sequence length="171" mass="18489">MRKLALPALIASLFVLAGCGSQPAAPEQSGAGVENRSATATGVGGGDVGMKPYNDPKNVLYKRSVYFDYDKFDIKPEYKELVAAHAKYLAANKGTKILIQGNTDERGSREYNLALGQKRSDAVKKALSLLGVREEQLESVSLGEEKPKAEGNDEAAYAENRRADILYSGEF</sequence>
<proteinExistence type="inferred from homology"/>
<dbReference type="PRINTS" id="PR01021">
    <property type="entry name" value="OMPADOMAIN"/>
</dbReference>
<dbReference type="InterPro" id="IPR039001">
    <property type="entry name" value="Pal"/>
</dbReference>
<protein>
    <recommendedName>
        <fullName evidence="8">Peptidoglycan-associated lipoprotein</fullName>
        <shortName evidence="8">PAL</shortName>
    </recommendedName>
</protein>
<dbReference type="InterPro" id="IPR050330">
    <property type="entry name" value="Bact_OuterMem_StrucFunc"/>
</dbReference>
<evidence type="ECO:0000256" key="4">
    <source>
        <dbReference type="ARBA" id="ARBA00023139"/>
    </source>
</evidence>
<dbReference type="HAMAP" id="MF_02204">
    <property type="entry name" value="Pal"/>
    <property type="match status" value="1"/>
</dbReference>
<organism evidence="12 13">
    <name type="scientific">Azospira oryzae</name>
    <dbReference type="NCBI Taxonomy" id="146939"/>
    <lineage>
        <taxon>Bacteria</taxon>
        <taxon>Pseudomonadati</taxon>
        <taxon>Pseudomonadota</taxon>
        <taxon>Betaproteobacteria</taxon>
        <taxon>Rhodocyclales</taxon>
        <taxon>Rhodocyclaceae</taxon>
        <taxon>Azospira</taxon>
    </lineage>
</organism>
<dbReference type="CDD" id="cd07185">
    <property type="entry name" value="OmpA_C-like"/>
    <property type="match status" value="1"/>
</dbReference>
<evidence type="ECO:0000256" key="3">
    <source>
        <dbReference type="ARBA" id="ARBA00023136"/>
    </source>
</evidence>
<feature type="region of interest" description="Disordered" evidence="9">
    <location>
        <begin position="25"/>
        <end position="46"/>
    </location>
</feature>
<keyword evidence="5 8" id="KW-0998">Cell outer membrane</keyword>
<accession>A0ABY0INH6</accession>
<gene>
    <name evidence="8" type="primary">pal</name>
    <name evidence="12" type="ORF">EV678_2651</name>
</gene>
<dbReference type="PANTHER" id="PTHR30329:SF21">
    <property type="entry name" value="LIPOPROTEIN YIAD-RELATED"/>
    <property type="match status" value="1"/>
</dbReference>
<dbReference type="PANTHER" id="PTHR30329">
    <property type="entry name" value="STATOR ELEMENT OF FLAGELLAR MOTOR COMPLEX"/>
    <property type="match status" value="1"/>
</dbReference>
<name>A0ABY0INH6_9RHOO</name>
<keyword evidence="2 8" id="KW-0732">Signal</keyword>
<dbReference type="SUPFAM" id="SSF103088">
    <property type="entry name" value="OmpA-like"/>
    <property type="match status" value="1"/>
</dbReference>
<evidence type="ECO:0000256" key="10">
    <source>
        <dbReference type="SAM" id="SignalP"/>
    </source>
</evidence>
<evidence type="ECO:0000256" key="5">
    <source>
        <dbReference type="ARBA" id="ARBA00023237"/>
    </source>
</evidence>
<evidence type="ECO:0000256" key="7">
    <source>
        <dbReference type="ARBA" id="ARBA00023306"/>
    </source>
</evidence>
<dbReference type="InterPro" id="IPR036737">
    <property type="entry name" value="OmpA-like_sf"/>
</dbReference>
<evidence type="ECO:0000259" key="11">
    <source>
        <dbReference type="PROSITE" id="PS51123"/>
    </source>
</evidence>
<dbReference type="PROSITE" id="PS51257">
    <property type="entry name" value="PROKAR_LIPOPROTEIN"/>
    <property type="match status" value="1"/>
</dbReference>
<evidence type="ECO:0000256" key="6">
    <source>
        <dbReference type="ARBA" id="ARBA00023288"/>
    </source>
</evidence>
<evidence type="ECO:0000256" key="8">
    <source>
        <dbReference type="HAMAP-Rule" id="MF_02204"/>
    </source>
</evidence>
<dbReference type="InterPro" id="IPR006664">
    <property type="entry name" value="OMP_bac"/>
</dbReference>
<dbReference type="Gene3D" id="3.30.1330.60">
    <property type="entry name" value="OmpA-like domain"/>
    <property type="match status" value="1"/>
</dbReference>
<evidence type="ECO:0000313" key="13">
    <source>
        <dbReference type="Proteomes" id="UP000292136"/>
    </source>
</evidence>
<keyword evidence="1 8" id="KW-0132">Cell division</keyword>
<keyword evidence="7 8" id="KW-0131">Cell cycle</keyword>
<keyword evidence="4 8" id="KW-0564">Palmitate</keyword>
<dbReference type="PROSITE" id="PS51123">
    <property type="entry name" value="OMPA_2"/>
    <property type="match status" value="1"/>
</dbReference>
<dbReference type="RefSeq" id="WP_014235593.1">
    <property type="nucleotide sequence ID" value="NZ_SHKM01000002.1"/>
</dbReference>
<reference evidence="12 13" key="1">
    <citation type="submission" date="2019-02" db="EMBL/GenBank/DDBJ databases">
        <title>Genomic Encyclopedia of Type Strains, Phase IV (KMG-IV): sequencing the most valuable type-strain genomes for metagenomic binning, comparative biology and taxonomic classification.</title>
        <authorList>
            <person name="Goeker M."/>
        </authorList>
    </citation>
    <scope>NUCLEOTIDE SEQUENCE [LARGE SCALE GENOMIC DNA]</scope>
    <source>
        <strain evidence="12 13">DSM 21223</strain>
    </source>
</reference>
<feature type="signal peptide" evidence="10">
    <location>
        <begin position="1"/>
        <end position="24"/>
    </location>
</feature>
<comment type="subunit">
    <text evidence="8">The Tol-Pal system is composed of five core proteins: the inner membrane proteins TolA, TolQ and TolR, the periplasmic protein TolB and the outer membrane protein Pal. They form a network linking the inner and outer membranes and the peptidoglycan layer.</text>
</comment>
<comment type="subcellular location">
    <subcellularLocation>
        <location evidence="8">Cell outer membrane</location>
        <topology evidence="8">Lipid-anchor</topology>
    </subcellularLocation>
</comment>
<dbReference type="InterPro" id="IPR006665">
    <property type="entry name" value="OmpA-like"/>
</dbReference>
<feature type="chain" id="PRO_5047428368" description="Peptidoglycan-associated lipoprotein" evidence="10">
    <location>
        <begin position="25"/>
        <end position="171"/>
    </location>
</feature>
<evidence type="ECO:0000256" key="9">
    <source>
        <dbReference type="SAM" id="MobiDB-lite"/>
    </source>
</evidence>
<comment type="similarity">
    <text evidence="8">Belongs to the Pal lipoprotein family.</text>
</comment>
<comment type="caution">
    <text evidence="12">The sequence shown here is derived from an EMBL/GenBank/DDBJ whole genome shotgun (WGS) entry which is preliminary data.</text>
</comment>
<evidence type="ECO:0000256" key="1">
    <source>
        <dbReference type="ARBA" id="ARBA00022618"/>
    </source>
</evidence>